<name>A0ABZ0ZM88_9ACTN</name>
<dbReference type="Proteomes" id="UP001327225">
    <property type="component" value="Chromosome"/>
</dbReference>
<gene>
    <name evidence="3" type="ORF">SHK19_13890</name>
</gene>
<organism evidence="3 4">
    <name type="scientific">Nocardioides bizhenqiangii</name>
    <dbReference type="NCBI Taxonomy" id="3095076"/>
    <lineage>
        <taxon>Bacteria</taxon>
        <taxon>Bacillati</taxon>
        <taxon>Actinomycetota</taxon>
        <taxon>Actinomycetes</taxon>
        <taxon>Propionibacteriales</taxon>
        <taxon>Nocardioidaceae</taxon>
        <taxon>Nocardioides</taxon>
    </lineage>
</organism>
<evidence type="ECO:0000256" key="1">
    <source>
        <dbReference type="SAM" id="MobiDB-lite"/>
    </source>
</evidence>
<sequence length="149" mass="16341">MARDDDPEPADLAREREREWQEIIENFGDRAVLEPGDEPVVDAPRRAAPDDLDQDDLGATAAARDQVPPDEEFVPPTPPPVPRPPFDRLLAWTGVFGVPALVLFFIVVGVTLPAWTGLLFAAAFIGGFGYLVIQMPDEPRDPWDDGAVL</sequence>
<evidence type="ECO:0000256" key="2">
    <source>
        <dbReference type="SAM" id="Phobius"/>
    </source>
</evidence>
<proteinExistence type="predicted"/>
<protein>
    <recommendedName>
        <fullName evidence="5">DUF3040 domain-containing protein</fullName>
    </recommendedName>
</protein>
<dbReference type="EMBL" id="CP141059">
    <property type="protein sequence ID" value="WQQ25056.1"/>
    <property type="molecule type" value="Genomic_DNA"/>
</dbReference>
<feature type="transmembrane region" description="Helical" evidence="2">
    <location>
        <begin position="89"/>
        <end position="108"/>
    </location>
</feature>
<accession>A0ABZ0ZM88</accession>
<dbReference type="RefSeq" id="WP_322936577.1">
    <property type="nucleotide sequence ID" value="NZ_CP141059.1"/>
</dbReference>
<reference evidence="4" key="1">
    <citation type="submission" date="2023-12" db="EMBL/GenBank/DDBJ databases">
        <title>Novel species in genus Nocardioides.</title>
        <authorList>
            <person name="Zhou H."/>
        </authorList>
    </citation>
    <scope>NUCLEOTIDE SEQUENCE [LARGE SCALE GENOMIC DNA]</scope>
    <source>
        <strain evidence="4">HM61</strain>
    </source>
</reference>
<evidence type="ECO:0000313" key="4">
    <source>
        <dbReference type="Proteomes" id="UP001327225"/>
    </source>
</evidence>
<keyword evidence="2" id="KW-0812">Transmembrane</keyword>
<feature type="region of interest" description="Disordered" evidence="1">
    <location>
        <begin position="34"/>
        <end position="58"/>
    </location>
</feature>
<keyword evidence="2" id="KW-1133">Transmembrane helix</keyword>
<keyword evidence="2" id="KW-0472">Membrane</keyword>
<keyword evidence="4" id="KW-1185">Reference proteome</keyword>
<feature type="transmembrane region" description="Helical" evidence="2">
    <location>
        <begin position="114"/>
        <end position="133"/>
    </location>
</feature>
<evidence type="ECO:0008006" key="5">
    <source>
        <dbReference type="Google" id="ProtNLM"/>
    </source>
</evidence>
<evidence type="ECO:0000313" key="3">
    <source>
        <dbReference type="EMBL" id="WQQ25056.1"/>
    </source>
</evidence>